<accession>A0ABD1NQG4</accession>
<dbReference type="Pfam" id="PF14223">
    <property type="entry name" value="Retrotran_gag_2"/>
    <property type="match status" value="1"/>
</dbReference>
<proteinExistence type="predicted"/>
<reference evidence="2" key="1">
    <citation type="submission" date="2024-07" db="EMBL/GenBank/DDBJ databases">
        <title>Two chromosome-level genome assemblies of Korean endemic species Abeliophyllum distichum and Forsythia ovata (Oleaceae).</title>
        <authorList>
            <person name="Jang H."/>
        </authorList>
    </citation>
    <scope>NUCLEOTIDE SEQUENCE [LARGE SCALE GENOMIC DNA]</scope>
</reference>
<evidence type="ECO:0000313" key="1">
    <source>
        <dbReference type="EMBL" id="KAL2453871.1"/>
    </source>
</evidence>
<sequence>MATNPITEVVATENQTLAIVPSPSMNQTMAQVPSFALTQTVAPTGHGEGDIQVVSAVEVWKHSDFLCQNYVMNGLADSLYNVYSTMKTVKKLWESLDQNYKTEDTGAKKFIVSHFPDYKTVDSKTVISQV</sequence>
<dbReference type="PANTHER" id="PTHR47592">
    <property type="entry name" value="PBF68 PROTEIN"/>
    <property type="match status" value="1"/>
</dbReference>
<evidence type="ECO:0000313" key="2">
    <source>
        <dbReference type="Proteomes" id="UP001604336"/>
    </source>
</evidence>
<dbReference type="EMBL" id="JBFOLK010000540">
    <property type="protein sequence ID" value="KAL2453871.1"/>
    <property type="molecule type" value="Genomic_DNA"/>
</dbReference>
<protein>
    <submittedName>
        <fullName evidence="1">Uncharacterized protein</fullName>
    </submittedName>
</protein>
<dbReference type="PANTHER" id="PTHR47592:SF27">
    <property type="entry name" value="OS08G0421700 PROTEIN"/>
    <property type="match status" value="1"/>
</dbReference>
<keyword evidence="2" id="KW-1185">Reference proteome</keyword>
<name>A0ABD1NQG4_9LAMI</name>
<dbReference type="AlphaFoldDB" id="A0ABD1NQG4"/>
<comment type="caution">
    <text evidence="1">The sequence shown here is derived from an EMBL/GenBank/DDBJ whole genome shotgun (WGS) entry which is preliminary data.</text>
</comment>
<dbReference type="Proteomes" id="UP001604336">
    <property type="component" value="Unassembled WGS sequence"/>
</dbReference>
<organism evidence="1 2">
    <name type="scientific">Abeliophyllum distichum</name>
    <dbReference type="NCBI Taxonomy" id="126358"/>
    <lineage>
        <taxon>Eukaryota</taxon>
        <taxon>Viridiplantae</taxon>
        <taxon>Streptophyta</taxon>
        <taxon>Embryophyta</taxon>
        <taxon>Tracheophyta</taxon>
        <taxon>Spermatophyta</taxon>
        <taxon>Magnoliopsida</taxon>
        <taxon>eudicotyledons</taxon>
        <taxon>Gunneridae</taxon>
        <taxon>Pentapetalae</taxon>
        <taxon>asterids</taxon>
        <taxon>lamiids</taxon>
        <taxon>Lamiales</taxon>
        <taxon>Oleaceae</taxon>
        <taxon>Forsythieae</taxon>
        <taxon>Abeliophyllum</taxon>
    </lineage>
</organism>
<gene>
    <name evidence="1" type="ORF">Adt_48631</name>
</gene>